<gene>
    <name evidence="1" type="ORF">EZ437_10285</name>
</gene>
<dbReference type="AlphaFoldDB" id="A0A4R0NPJ4"/>
<keyword evidence="2" id="KW-1185">Reference proteome</keyword>
<proteinExistence type="predicted"/>
<name>A0A4R0NPJ4_9SPHI</name>
<evidence type="ECO:0000313" key="1">
    <source>
        <dbReference type="EMBL" id="TCD01145.1"/>
    </source>
</evidence>
<dbReference type="Proteomes" id="UP000293347">
    <property type="component" value="Unassembled WGS sequence"/>
</dbReference>
<dbReference type="Gene3D" id="3.10.180.10">
    <property type="entry name" value="2,3-Dihydroxybiphenyl 1,2-Dioxygenase, domain 1"/>
    <property type="match status" value="1"/>
</dbReference>
<organism evidence="1 2">
    <name type="scientific">Pedobacter psychroterrae</name>
    <dbReference type="NCBI Taxonomy" id="2530453"/>
    <lineage>
        <taxon>Bacteria</taxon>
        <taxon>Pseudomonadati</taxon>
        <taxon>Bacteroidota</taxon>
        <taxon>Sphingobacteriia</taxon>
        <taxon>Sphingobacteriales</taxon>
        <taxon>Sphingobacteriaceae</taxon>
        <taxon>Pedobacter</taxon>
    </lineage>
</organism>
<dbReference type="InterPro" id="IPR029068">
    <property type="entry name" value="Glyas_Bleomycin-R_OHBP_Dase"/>
</dbReference>
<sequence length="119" mass="13981">MNTDLKYKVLFVKSEETSVKFFINKLGFKMYQKIEINGKVYPLLQNENKDLMAFMENAGKDEVNVLNTDDCLRDYYLFKQRNIQTLGKPQYDHKGLTIGFNDPSGSRFMLLEERDYTDA</sequence>
<accession>A0A4R0NPJ4</accession>
<evidence type="ECO:0008006" key="3">
    <source>
        <dbReference type="Google" id="ProtNLM"/>
    </source>
</evidence>
<reference evidence="1 2" key="1">
    <citation type="submission" date="2019-02" db="EMBL/GenBank/DDBJ databases">
        <title>Pedobacter sp. RP-1-14 sp. nov., isolated from Arctic soil.</title>
        <authorList>
            <person name="Dahal R.H."/>
        </authorList>
    </citation>
    <scope>NUCLEOTIDE SEQUENCE [LARGE SCALE GENOMIC DNA]</scope>
    <source>
        <strain evidence="1 2">RP-1-14</strain>
    </source>
</reference>
<dbReference type="SUPFAM" id="SSF54593">
    <property type="entry name" value="Glyoxalase/Bleomycin resistance protein/Dihydroxybiphenyl dioxygenase"/>
    <property type="match status" value="1"/>
</dbReference>
<dbReference type="EMBL" id="SJSL01000002">
    <property type="protein sequence ID" value="TCD01145.1"/>
    <property type="molecule type" value="Genomic_DNA"/>
</dbReference>
<comment type="caution">
    <text evidence="1">The sequence shown here is derived from an EMBL/GenBank/DDBJ whole genome shotgun (WGS) entry which is preliminary data.</text>
</comment>
<dbReference type="OrthoDB" id="9804907at2"/>
<dbReference type="RefSeq" id="WP_131595838.1">
    <property type="nucleotide sequence ID" value="NZ_SJSL01000002.1"/>
</dbReference>
<protein>
    <recommendedName>
        <fullName evidence="3">Catechol 2,3-dioxygenase-like lactoylglutathione lyase family enzyme</fullName>
    </recommendedName>
</protein>
<evidence type="ECO:0000313" key="2">
    <source>
        <dbReference type="Proteomes" id="UP000293347"/>
    </source>
</evidence>